<evidence type="ECO:0000313" key="1">
    <source>
        <dbReference type="EMBL" id="MCM2374633.1"/>
    </source>
</evidence>
<reference evidence="1 2" key="1">
    <citation type="journal article" date="2022" name="Syst. Appl. Microbiol.">
        <title>Rhodopirellula aestuarii sp. nov., a novel member of the genus Rhodopirellula isolated from brackish sediments collected in the Tagus River estuary, Portugal.</title>
        <authorList>
            <person name="Vitorino I.R."/>
            <person name="Klimek D."/>
            <person name="Calusinska M."/>
            <person name="Lobo-da-Cunha A."/>
            <person name="Vasconcelos V."/>
            <person name="Lage O.M."/>
        </authorList>
    </citation>
    <scope>NUCLEOTIDE SEQUENCE [LARGE SCALE GENOMIC DNA]</scope>
    <source>
        <strain evidence="1 2">ICT_H3.1</strain>
    </source>
</reference>
<accession>A0ABT0UE28</accession>
<evidence type="ECO:0000313" key="2">
    <source>
        <dbReference type="Proteomes" id="UP001202961"/>
    </source>
</evidence>
<gene>
    <name evidence="1" type="ORF">NB063_28765</name>
</gene>
<keyword evidence="2" id="KW-1185">Reference proteome</keyword>
<sequence length="244" mass="27551">MPPIFVITCEHGGNAVPAEYASRFASAGARAAIQSHRGYDPGAFEAALQFSRSLGVEPISSTTSRLLVDLNRSTDNPELLSKFTQNLSPSETAVLLERHYFPYRHRVTAAIEKGITDHHQVFHLSIHTFTPRIRGVWRDIDVGLLFDPARKSEAEFCERWQQELACQFPSLRVRPNEPYKGVDDGFTTVLRRQFADHDYVGVEVEINNRFAKRSVDAQAKRVKALLQTLPHRTHFLDGSDTHPS</sequence>
<comment type="caution">
    <text evidence="1">The sequence shown here is derived from an EMBL/GenBank/DDBJ whole genome shotgun (WGS) entry which is preliminary data.</text>
</comment>
<name>A0ABT0UE28_9BACT</name>
<dbReference type="EMBL" id="JAMQBK010000095">
    <property type="protein sequence ID" value="MCM2374633.1"/>
    <property type="molecule type" value="Genomic_DNA"/>
</dbReference>
<dbReference type="Proteomes" id="UP001202961">
    <property type="component" value="Unassembled WGS sequence"/>
</dbReference>
<dbReference type="SUPFAM" id="SSF53187">
    <property type="entry name" value="Zn-dependent exopeptidases"/>
    <property type="match status" value="1"/>
</dbReference>
<dbReference type="Pfam" id="PF05013">
    <property type="entry name" value="FGase"/>
    <property type="match status" value="1"/>
</dbReference>
<protein>
    <submittedName>
        <fullName evidence="1">N-formylglutamate amidohydrolase</fullName>
    </submittedName>
</protein>
<dbReference type="Gene3D" id="3.40.630.40">
    <property type="entry name" value="Zn-dependent exopeptidases"/>
    <property type="match status" value="1"/>
</dbReference>
<proteinExistence type="predicted"/>
<dbReference type="InterPro" id="IPR007709">
    <property type="entry name" value="N-FG_amidohydro"/>
</dbReference>
<organism evidence="1 2">
    <name type="scientific">Aporhodopirellula aestuarii</name>
    <dbReference type="NCBI Taxonomy" id="2950107"/>
    <lineage>
        <taxon>Bacteria</taxon>
        <taxon>Pseudomonadati</taxon>
        <taxon>Planctomycetota</taxon>
        <taxon>Planctomycetia</taxon>
        <taxon>Pirellulales</taxon>
        <taxon>Pirellulaceae</taxon>
        <taxon>Aporhodopirellula</taxon>
    </lineage>
</organism>